<feature type="chain" id="PRO_5039575387" evidence="5">
    <location>
        <begin position="26"/>
        <end position="139"/>
    </location>
</feature>
<dbReference type="Gene3D" id="2.102.10.10">
    <property type="entry name" value="Rieske [2Fe-2S] iron-sulphur domain"/>
    <property type="match status" value="1"/>
</dbReference>
<dbReference type="CDD" id="cd03467">
    <property type="entry name" value="Rieske"/>
    <property type="match status" value="1"/>
</dbReference>
<name>A0A4R1CIG2_9ACTN</name>
<organism evidence="7 8">
    <name type="scientific">Nocardioides jejuensis</name>
    <dbReference type="NCBI Taxonomy" id="2502782"/>
    <lineage>
        <taxon>Bacteria</taxon>
        <taxon>Bacillati</taxon>
        <taxon>Actinomycetota</taxon>
        <taxon>Actinomycetes</taxon>
        <taxon>Propionibacteriales</taxon>
        <taxon>Nocardioidaceae</taxon>
        <taxon>Nocardioides</taxon>
    </lineage>
</organism>
<dbReference type="EMBL" id="SJZJ01000002">
    <property type="protein sequence ID" value="TCJ30801.1"/>
    <property type="molecule type" value="Genomic_DNA"/>
</dbReference>
<dbReference type="PROSITE" id="PS51318">
    <property type="entry name" value="TAT"/>
    <property type="match status" value="1"/>
</dbReference>
<keyword evidence="1" id="KW-0001">2Fe-2S</keyword>
<evidence type="ECO:0000256" key="3">
    <source>
        <dbReference type="ARBA" id="ARBA00023004"/>
    </source>
</evidence>
<dbReference type="Pfam" id="PF00355">
    <property type="entry name" value="Rieske"/>
    <property type="match status" value="1"/>
</dbReference>
<evidence type="ECO:0000256" key="2">
    <source>
        <dbReference type="ARBA" id="ARBA00022723"/>
    </source>
</evidence>
<dbReference type="InterPro" id="IPR006311">
    <property type="entry name" value="TAT_signal"/>
</dbReference>
<keyword evidence="3" id="KW-0408">Iron</keyword>
<proteinExistence type="predicted"/>
<dbReference type="GO" id="GO:0051537">
    <property type="term" value="F:2 iron, 2 sulfur cluster binding"/>
    <property type="evidence" value="ECO:0007669"/>
    <property type="project" value="UniProtKB-KW"/>
</dbReference>
<dbReference type="InterPro" id="IPR017941">
    <property type="entry name" value="Rieske_2Fe-2S"/>
</dbReference>
<evidence type="ECO:0000259" key="6">
    <source>
        <dbReference type="PROSITE" id="PS51296"/>
    </source>
</evidence>
<dbReference type="GO" id="GO:0004497">
    <property type="term" value="F:monooxygenase activity"/>
    <property type="evidence" value="ECO:0007669"/>
    <property type="project" value="UniProtKB-ARBA"/>
</dbReference>
<dbReference type="GO" id="GO:0046872">
    <property type="term" value="F:metal ion binding"/>
    <property type="evidence" value="ECO:0007669"/>
    <property type="project" value="UniProtKB-KW"/>
</dbReference>
<dbReference type="GO" id="GO:0016705">
    <property type="term" value="F:oxidoreductase activity, acting on paired donors, with incorporation or reduction of molecular oxygen"/>
    <property type="evidence" value="ECO:0007669"/>
    <property type="project" value="UniProtKB-ARBA"/>
</dbReference>
<keyword evidence="2" id="KW-0479">Metal-binding</keyword>
<accession>A0A4R1CIG2</accession>
<feature type="domain" description="Rieske" evidence="6">
    <location>
        <begin position="44"/>
        <end position="138"/>
    </location>
</feature>
<dbReference type="OrthoDB" id="25106at2"/>
<sequence>MSQDAYSRRIVFQGLGALGVAAALAGCGGASGSGATASPGAAGQKLAVAADIPVGGGIVLQDRHIVITQPSKGVFKAFSSRCLHQGFDVGKVEDNTITCTIHGSTYDAATGKVTGPPAPTGGQLASVAIKVSGADIVAA</sequence>
<dbReference type="PROSITE" id="PS51296">
    <property type="entry name" value="RIESKE"/>
    <property type="match status" value="1"/>
</dbReference>
<feature type="signal peptide" evidence="5">
    <location>
        <begin position="1"/>
        <end position="25"/>
    </location>
</feature>
<evidence type="ECO:0000256" key="1">
    <source>
        <dbReference type="ARBA" id="ARBA00022714"/>
    </source>
</evidence>
<dbReference type="AlphaFoldDB" id="A0A4R1CIG2"/>
<evidence type="ECO:0000313" key="8">
    <source>
        <dbReference type="Proteomes" id="UP000295453"/>
    </source>
</evidence>
<evidence type="ECO:0000256" key="4">
    <source>
        <dbReference type="ARBA" id="ARBA00023014"/>
    </source>
</evidence>
<dbReference type="InterPro" id="IPR036922">
    <property type="entry name" value="Rieske_2Fe-2S_sf"/>
</dbReference>
<keyword evidence="4" id="KW-0411">Iron-sulfur</keyword>
<keyword evidence="8" id="KW-1185">Reference proteome</keyword>
<dbReference type="Proteomes" id="UP000295453">
    <property type="component" value="Unassembled WGS sequence"/>
</dbReference>
<dbReference type="SUPFAM" id="SSF50022">
    <property type="entry name" value="ISP domain"/>
    <property type="match status" value="1"/>
</dbReference>
<reference evidence="7 8" key="1">
    <citation type="submission" date="2019-03" db="EMBL/GenBank/DDBJ databases">
        <authorList>
            <person name="Kim M.K.M."/>
        </authorList>
    </citation>
    <scope>NUCLEOTIDE SEQUENCE [LARGE SCALE GENOMIC DNA]</scope>
    <source>
        <strain evidence="7 8">18JY15-6</strain>
    </source>
</reference>
<evidence type="ECO:0000313" key="7">
    <source>
        <dbReference type="EMBL" id="TCJ30801.1"/>
    </source>
</evidence>
<evidence type="ECO:0000256" key="5">
    <source>
        <dbReference type="SAM" id="SignalP"/>
    </source>
</evidence>
<keyword evidence="5" id="KW-0732">Signal</keyword>
<protein>
    <submittedName>
        <fullName evidence="7">Rieske (2Fe-2S) protein</fullName>
    </submittedName>
</protein>
<dbReference type="RefSeq" id="WP_131581390.1">
    <property type="nucleotide sequence ID" value="NZ_SJZJ01000002.1"/>
</dbReference>
<comment type="caution">
    <text evidence="7">The sequence shown here is derived from an EMBL/GenBank/DDBJ whole genome shotgun (WGS) entry which is preliminary data.</text>
</comment>
<gene>
    <name evidence="7" type="ORF">EPD65_01830</name>
</gene>